<feature type="transmembrane region" description="Helical" evidence="1">
    <location>
        <begin position="208"/>
        <end position="228"/>
    </location>
</feature>
<keyword evidence="1" id="KW-1133">Transmembrane helix</keyword>
<evidence type="ECO:0000313" key="2">
    <source>
        <dbReference type="EMBL" id="MCW6535859.1"/>
    </source>
</evidence>
<feature type="transmembrane region" description="Helical" evidence="1">
    <location>
        <begin position="51"/>
        <end position="73"/>
    </location>
</feature>
<feature type="transmembrane region" description="Helical" evidence="1">
    <location>
        <begin position="85"/>
        <end position="108"/>
    </location>
</feature>
<sequence length="242" mass="26035">MTTIAARRAMRAGETSQAFYVWISLAMAAVFVGGFSQTVPGDFIDTPPLPMLLHVHGAIFTLWVFLFVAQPALIARGSVRLHRRVGWIGLGLAVAMVAMGVAATLFAIRNRLIPPFFPPTVFMVMNLIGILTFGGLVTAGLVMRRKRQWHKRLMLCATISILGPGLGRLLPMASFGAAAPLVMFGAILLFGVVAMAADLIARGRIHPAYFWGVGTILVTELAIGPLAFSPPAPELLRFIQSV</sequence>
<protein>
    <recommendedName>
        <fullName evidence="4">DUF2306 domain-containing protein</fullName>
    </recommendedName>
</protein>
<accession>A0AA41ZA72</accession>
<dbReference type="RefSeq" id="WP_265269333.1">
    <property type="nucleotide sequence ID" value="NZ_JANFAV010000009.1"/>
</dbReference>
<name>A0AA41ZA72_9SPHN</name>
<evidence type="ECO:0000256" key="1">
    <source>
        <dbReference type="SAM" id="Phobius"/>
    </source>
</evidence>
<dbReference type="AlphaFoldDB" id="A0AA41ZA72"/>
<keyword evidence="1" id="KW-0812">Transmembrane</keyword>
<proteinExistence type="predicted"/>
<dbReference type="EMBL" id="JANFAV010000009">
    <property type="protein sequence ID" value="MCW6535859.1"/>
    <property type="molecule type" value="Genomic_DNA"/>
</dbReference>
<reference evidence="2" key="1">
    <citation type="submission" date="2022-06" db="EMBL/GenBank/DDBJ databases">
        <title>Sphingomonas sp. nov. isolated from rhizosphere soil of tomato.</title>
        <authorList>
            <person name="Dong H."/>
            <person name="Gao R."/>
        </authorList>
    </citation>
    <scope>NUCLEOTIDE SEQUENCE</scope>
    <source>
        <strain evidence="2">MMSM24</strain>
    </source>
</reference>
<feature type="transmembrane region" description="Helical" evidence="1">
    <location>
        <begin position="120"/>
        <end position="141"/>
    </location>
</feature>
<gene>
    <name evidence="2" type="ORF">NEE01_13830</name>
</gene>
<feature type="transmembrane region" description="Helical" evidence="1">
    <location>
        <begin position="177"/>
        <end position="201"/>
    </location>
</feature>
<keyword evidence="1" id="KW-0472">Membrane</keyword>
<feature type="transmembrane region" description="Helical" evidence="1">
    <location>
        <begin position="153"/>
        <end position="171"/>
    </location>
</feature>
<evidence type="ECO:0000313" key="3">
    <source>
        <dbReference type="Proteomes" id="UP001165565"/>
    </source>
</evidence>
<feature type="transmembrane region" description="Helical" evidence="1">
    <location>
        <begin position="20"/>
        <end position="39"/>
    </location>
</feature>
<keyword evidence="3" id="KW-1185">Reference proteome</keyword>
<evidence type="ECO:0008006" key="4">
    <source>
        <dbReference type="Google" id="ProtNLM"/>
    </source>
</evidence>
<comment type="caution">
    <text evidence="2">The sequence shown here is derived from an EMBL/GenBank/DDBJ whole genome shotgun (WGS) entry which is preliminary data.</text>
</comment>
<organism evidence="2 3">
    <name type="scientific">Sphingomonas lycopersici</name>
    <dbReference type="NCBI Taxonomy" id="2951807"/>
    <lineage>
        <taxon>Bacteria</taxon>
        <taxon>Pseudomonadati</taxon>
        <taxon>Pseudomonadota</taxon>
        <taxon>Alphaproteobacteria</taxon>
        <taxon>Sphingomonadales</taxon>
        <taxon>Sphingomonadaceae</taxon>
        <taxon>Sphingomonas</taxon>
    </lineage>
</organism>
<dbReference type="Proteomes" id="UP001165565">
    <property type="component" value="Unassembled WGS sequence"/>
</dbReference>